<protein>
    <recommendedName>
        <fullName evidence="3">Peptidase M15A C-terminal domain-containing protein</fullName>
    </recommendedName>
</protein>
<dbReference type="SUPFAM" id="SSF55166">
    <property type="entry name" value="Hedgehog/DD-peptidase"/>
    <property type="match status" value="1"/>
</dbReference>
<gene>
    <name evidence="1" type="ORF">tloyanaT_26060</name>
</gene>
<evidence type="ECO:0000313" key="2">
    <source>
        <dbReference type="Proteomes" id="UP001157134"/>
    </source>
</evidence>
<dbReference type="Proteomes" id="UP001157134">
    <property type="component" value="Unassembled WGS sequence"/>
</dbReference>
<sequence>MLPVAQIIEQAKQYFQIYELVDPVTYAQFNEKAWWFICPCALLSLIALREQFGPITINDWYWGGNYKYSGYRPPNCTVGAKYSQHKFGRGFDAKSKAHTAIAMQDYILANPKQFPFITAMENAEHTKTWLHFDTRLSELLTIIVFDLRSS</sequence>
<proteinExistence type="predicted"/>
<evidence type="ECO:0008006" key="3">
    <source>
        <dbReference type="Google" id="ProtNLM"/>
    </source>
</evidence>
<evidence type="ECO:0000313" key="1">
    <source>
        <dbReference type="EMBL" id="GLX86353.1"/>
    </source>
</evidence>
<dbReference type="Gene3D" id="3.30.1380.10">
    <property type="match status" value="1"/>
</dbReference>
<name>A0ABQ6HE44_9GAMM</name>
<organism evidence="1 2">
    <name type="scientific">Thalassotalea loyana</name>
    <dbReference type="NCBI Taxonomy" id="280483"/>
    <lineage>
        <taxon>Bacteria</taxon>
        <taxon>Pseudomonadati</taxon>
        <taxon>Pseudomonadota</taxon>
        <taxon>Gammaproteobacteria</taxon>
        <taxon>Alteromonadales</taxon>
        <taxon>Colwelliaceae</taxon>
        <taxon>Thalassotalea</taxon>
    </lineage>
</organism>
<dbReference type="InterPro" id="IPR009045">
    <property type="entry name" value="Zn_M74/Hedgehog-like"/>
</dbReference>
<dbReference type="RefSeq" id="WP_284299324.1">
    <property type="nucleotide sequence ID" value="NZ_BSSV01000006.1"/>
</dbReference>
<comment type="caution">
    <text evidence="1">The sequence shown here is derived from an EMBL/GenBank/DDBJ whole genome shotgun (WGS) entry which is preliminary data.</text>
</comment>
<keyword evidence="2" id="KW-1185">Reference proteome</keyword>
<dbReference type="EMBL" id="BSSV01000006">
    <property type="protein sequence ID" value="GLX86353.1"/>
    <property type="molecule type" value="Genomic_DNA"/>
</dbReference>
<accession>A0ABQ6HE44</accession>
<reference evidence="1 2" key="1">
    <citation type="submission" date="2023-03" db="EMBL/GenBank/DDBJ databases">
        <title>Thalassotalea loyana LMG 22536T draft genome sequence.</title>
        <authorList>
            <person name="Sawabe T."/>
        </authorList>
    </citation>
    <scope>NUCLEOTIDE SEQUENCE [LARGE SCALE GENOMIC DNA]</scope>
    <source>
        <strain evidence="1 2">LMG 22536</strain>
    </source>
</reference>